<keyword evidence="3" id="KW-1185">Reference proteome</keyword>
<evidence type="ECO:0000313" key="3">
    <source>
        <dbReference type="Proteomes" id="UP001066276"/>
    </source>
</evidence>
<feature type="region of interest" description="Disordered" evidence="1">
    <location>
        <begin position="105"/>
        <end position="139"/>
    </location>
</feature>
<accession>A0AAV7SCK7</accession>
<dbReference type="Proteomes" id="UP001066276">
    <property type="component" value="Chromosome 4_2"/>
</dbReference>
<sequence>MPTYRVLSEPVLAVEDARRELEELPAPPSLSGHQRGLEGRRRLAGEGATLLLRPGTRHSQALTFGGGGRREGPSPCGSAACQVPVTAGHGLVVVHALGAARPDHRGLSVGDIWRTGTPTESKRSLQAWEASVARPRPPG</sequence>
<evidence type="ECO:0000256" key="1">
    <source>
        <dbReference type="SAM" id="MobiDB-lite"/>
    </source>
</evidence>
<gene>
    <name evidence="2" type="ORF">NDU88_002029</name>
</gene>
<dbReference type="AlphaFoldDB" id="A0AAV7SCK7"/>
<feature type="compositionally biased region" description="Basic and acidic residues" evidence="1">
    <location>
        <begin position="35"/>
        <end position="44"/>
    </location>
</feature>
<comment type="caution">
    <text evidence="2">The sequence shown here is derived from an EMBL/GenBank/DDBJ whole genome shotgun (WGS) entry which is preliminary data.</text>
</comment>
<dbReference type="EMBL" id="JANPWB010000008">
    <property type="protein sequence ID" value="KAJ1161545.1"/>
    <property type="molecule type" value="Genomic_DNA"/>
</dbReference>
<protein>
    <submittedName>
        <fullName evidence="2">Uncharacterized protein</fullName>
    </submittedName>
</protein>
<proteinExistence type="predicted"/>
<reference evidence="2" key="1">
    <citation type="journal article" date="2022" name="bioRxiv">
        <title>Sequencing and chromosome-scale assembly of the giantPleurodeles waltlgenome.</title>
        <authorList>
            <person name="Brown T."/>
            <person name="Elewa A."/>
            <person name="Iarovenko S."/>
            <person name="Subramanian E."/>
            <person name="Araus A.J."/>
            <person name="Petzold A."/>
            <person name="Susuki M."/>
            <person name="Suzuki K.-i.T."/>
            <person name="Hayashi T."/>
            <person name="Toyoda A."/>
            <person name="Oliveira C."/>
            <person name="Osipova E."/>
            <person name="Leigh N.D."/>
            <person name="Simon A."/>
            <person name="Yun M.H."/>
        </authorList>
    </citation>
    <scope>NUCLEOTIDE SEQUENCE</scope>
    <source>
        <strain evidence="2">20211129_DDA</strain>
        <tissue evidence="2">Liver</tissue>
    </source>
</reference>
<organism evidence="2 3">
    <name type="scientific">Pleurodeles waltl</name>
    <name type="common">Iberian ribbed newt</name>
    <dbReference type="NCBI Taxonomy" id="8319"/>
    <lineage>
        <taxon>Eukaryota</taxon>
        <taxon>Metazoa</taxon>
        <taxon>Chordata</taxon>
        <taxon>Craniata</taxon>
        <taxon>Vertebrata</taxon>
        <taxon>Euteleostomi</taxon>
        <taxon>Amphibia</taxon>
        <taxon>Batrachia</taxon>
        <taxon>Caudata</taxon>
        <taxon>Salamandroidea</taxon>
        <taxon>Salamandridae</taxon>
        <taxon>Pleurodelinae</taxon>
        <taxon>Pleurodeles</taxon>
    </lineage>
</organism>
<feature type="region of interest" description="Disordered" evidence="1">
    <location>
        <begin position="23"/>
        <end position="78"/>
    </location>
</feature>
<name>A0AAV7SCK7_PLEWA</name>
<evidence type="ECO:0000313" key="2">
    <source>
        <dbReference type="EMBL" id="KAJ1161545.1"/>
    </source>
</evidence>